<dbReference type="Proteomes" id="UP000195569">
    <property type="component" value="Unassembled WGS sequence"/>
</dbReference>
<keyword evidence="2" id="KW-1185">Reference proteome</keyword>
<evidence type="ECO:0000313" key="1">
    <source>
        <dbReference type="EMBL" id="SIT41694.1"/>
    </source>
</evidence>
<reference evidence="1" key="1">
    <citation type="submission" date="2016-12" db="EMBL/GenBank/DDBJ databases">
        <authorList>
            <person name="Moulin L."/>
        </authorList>
    </citation>
    <scope>NUCLEOTIDE SEQUENCE [LARGE SCALE GENOMIC DNA]</scope>
    <source>
        <strain evidence="1">STM 7183</strain>
    </source>
</reference>
<dbReference type="AlphaFoldDB" id="A0A1N7S2S4"/>
<organism evidence="1 2">
    <name type="scientific">Paraburkholderia piptadeniae</name>
    <dbReference type="NCBI Taxonomy" id="1701573"/>
    <lineage>
        <taxon>Bacteria</taxon>
        <taxon>Pseudomonadati</taxon>
        <taxon>Pseudomonadota</taxon>
        <taxon>Betaproteobacteria</taxon>
        <taxon>Burkholderiales</taxon>
        <taxon>Burkholderiaceae</taxon>
        <taxon>Paraburkholderia</taxon>
    </lineage>
</organism>
<dbReference type="OrthoDB" id="8781389at2"/>
<dbReference type="EMBL" id="CYGY02000030">
    <property type="protein sequence ID" value="SIT41694.1"/>
    <property type="molecule type" value="Genomic_DNA"/>
</dbReference>
<name>A0A1N7S2S4_9BURK</name>
<dbReference type="RefSeq" id="WP_087735001.1">
    <property type="nucleotide sequence ID" value="NZ_CYGY02000030.1"/>
</dbReference>
<sequence length="429" mass="48706">MLIDLDELVAECPDPRSRKYIRESVQCYKAGAYRASVVACWIAVAFDLVDKIRELAASGDAMAAETIAKFDKARQNHDIPAALAFERDLLSIARDKFQFISHIEFVDLERLVEDRNRCAHPSKVSDTEVFEATPELARLHIVNATRYVLSQPAAQGKQALERLVTELDSNFFPSKRDDTLVFLRASALAKPRESLLRSYLSILLKRLMKEVELGWEASARTSNAFFALSEIHPEPWKRMVPELLSALVPNLQQDDQLTRTVKFIGNGEGMKLWPVIGEADRLRLITFVENLPSPSFDAVETLLEDAASPFFESTNARVNRASSEDLFNGFWFDTPEAVIDRMLSFYRHSQSFAQANDLAKKLRYGLHDSKKPYERLARLASIAVQNEQVKHSNQFPTLVKEFVAAKMKDKERAKNILREAKLDDLADEL</sequence>
<gene>
    <name evidence="1" type="ORF">BN2476_300132</name>
</gene>
<evidence type="ECO:0000313" key="2">
    <source>
        <dbReference type="Proteomes" id="UP000195569"/>
    </source>
</evidence>
<comment type="caution">
    <text evidence="1">The sequence shown here is derived from an EMBL/GenBank/DDBJ whole genome shotgun (WGS) entry which is preliminary data.</text>
</comment>
<proteinExistence type="predicted"/>
<accession>A0A1N7S2S4</accession>
<protein>
    <submittedName>
        <fullName evidence="1">Uncharacterized protein</fullName>
    </submittedName>
</protein>